<dbReference type="GO" id="GO:0005886">
    <property type="term" value="C:plasma membrane"/>
    <property type="evidence" value="ECO:0007669"/>
    <property type="project" value="InterPro"/>
</dbReference>
<feature type="domain" description="Cadherin" evidence="14">
    <location>
        <begin position="268"/>
        <end position="372"/>
    </location>
</feature>
<dbReference type="InterPro" id="IPR032455">
    <property type="entry name" value="Cadherin_C"/>
</dbReference>
<proteinExistence type="predicted"/>
<evidence type="ECO:0000256" key="12">
    <source>
        <dbReference type="SAM" id="MobiDB-lite"/>
    </source>
</evidence>
<dbReference type="InterPro" id="IPR002126">
    <property type="entry name" value="Cadherin-like_dom"/>
</dbReference>
<sequence length="679" mass="73440">MWKCDSIQSRQGSETPRWRGTEMASGLRQSGRATKRQVLLCPFLLSLLCGAVSAQIRYSIAEEMPKGSLVGNLAKDLGLSVKELPDRRLRLVSAAGRQYFTVKGENGNLYVSDRIDREDICGEAALCFLNLEVVVENPLNILHVNVEIQDVNDNSPCFNKNSIDLEIIESTLPGARFPLEPARDSDVGSNSLQTYHLTKNPYFLLSMMESPNSKKQAELLLEKSLDRENRTSLLLILTAMDGGDPVRTGTAQIRINVTDANDNPPVFAEEVYQVKLKENLPKGSLVLQVQATDKDESSNAEIIYSFNNILDTERQIFNLDTKTGKITTQGIIDFEEKGTYTIGIEAQDGGGLSAHCKIDIQILDENDNAPEVTFTSISTPIPEDSKPGTVIALIKVRDPDATANGEYTCRIPDNLPFKLVSSSKNYYKLVTAGALDRERSPDYNVTVTATDKGAPPLATTQTVRLQVSDVNDNAPLFDEASYSAYVAENNPAGASLLRVRASDPDLGRNGRVTYSLVSPDGGGGAEAEAEAAGASDSAAALQFYLVLALALVSFLLLLAVALAVLDRLRGSRPPRLLPCLGPAPASERGPWFPPTYEDGTLPYSYQLCLSSESKGGECSGLQPRAPVAEDILCRDRSGTLLMSNGCSDLKSELEIADAAPPNEIAPIYSDHVIGSKSSG</sequence>
<dbReference type="AlphaFoldDB" id="A0A3Q0FWK2"/>
<dbReference type="CDD" id="cd11304">
    <property type="entry name" value="Cadherin_repeat"/>
    <property type="match status" value="5"/>
</dbReference>
<feature type="region of interest" description="Disordered" evidence="12">
    <location>
        <begin position="1"/>
        <end position="26"/>
    </location>
</feature>
<dbReference type="FunFam" id="2.60.40.60:FF:000129">
    <property type="entry name" value="protocadherin alpha-C2 isoform X1"/>
    <property type="match status" value="1"/>
</dbReference>
<keyword evidence="3 13" id="KW-0812">Transmembrane</keyword>
<dbReference type="FunFam" id="2.60.40.60:FF:000006">
    <property type="entry name" value="Protocadherin alpha 2"/>
    <property type="match status" value="1"/>
</dbReference>
<dbReference type="Pfam" id="PF16492">
    <property type="entry name" value="Cadherin_C_2"/>
    <property type="match status" value="1"/>
</dbReference>
<feature type="transmembrane region" description="Helical" evidence="13">
    <location>
        <begin position="543"/>
        <end position="565"/>
    </location>
</feature>
<dbReference type="InterPro" id="IPR015919">
    <property type="entry name" value="Cadherin-like_sf"/>
</dbReference>
<dbReference type="InterPro" id="IPR013164">
    <property type="entry name" value="Cadherin_N"/>
</dbReference>
<evidence type="ECO:0000256" key="10">
    <source>
        <dbReference type="ARBA" id="ARBA00023180"/>
    </source>
</evidence>
<keyword evidence="10" id="KW-0325">Glycoprotein</keyword>
<dbReference type="SUPFAM" id="SSF49313">
    <property type="entry name" value="Cadherin-like"/>
    <property type="match status" value="5"/>
</dbReference>
<dbReference type="GO" id="GO:0007156">
    <property type="term" value="P:homophilic cell adhesion via plasma membrane adhesion molecules"/>
    <property type="evidence" value="ECO:0007669"/>
    <property type="project" value="InterPro"/>
</dbReference>
<evidence type="ECO:0000256" key="6">
    <source>
        <dbReference type="ARBA" id="ARBA00022837"/>
    </source>
</evidence>
<evidence type="ECO:0000256" key="5">
    <source>
        <dbReference type="ARBA" id="ARBA00022737"/>
    </source>
</evidence>
<feature type="compositionally biased region" description="Polar residues" evidence="12">
    <location>
        <begin position="1"/>
        <end position="14"/>
    </location>
</feature>
<keyword evidence="8 13" id="KW-1133">Transmembrane helix</keyword>
<evidence type="ECO:0000256" key="9">
    <source>
        <dbReference type="ARBA" id="ARBA00023136"/>
    </source>
</evidence>
<dbReference type="GO" id="GO:0005509">
    <property type="term" value="F:calcium ion binding"/>
    <property type="evidence" value="ECO:0007669"/>
    <property type="project" value="UniProtKB-UniRule"/>
</dbReference>
<dbReference type="PANTHER" id="PTHR24028">
    <property type="entry name" value="CADHERIN-87A"/>
    <property type="match status" value="1"/>
</dbReference>
<reference evidence="16" key="1">
    <citation type="submission" date="2025-08" db="UniProtKB">
        <authorList>
            <consortium name="RefSeq"/>
        </authorList>
    </citation>
    <scope>IDENTIFICATION</scope>
</reference>
<evidence type="ECO:0000256" key="1">
    <source>
        <dbReference type="ARBA" id="ARBA00003436"/>
    </source>
</evidence>
<dbReference type="PROSITE" id="PS50268">
    <property type="entry name" value="CADHERIN_2"/>
    <property type="match status" value="5"/>
</dbReference>
<keyword evidence="9 13" id="KW-0472">Membrane</keyword>
<gene>
    <name evidence="16" type="primary">LOC102387315</name>
</gene>
<evidence type="ECO:0000256" key="11">
    <source>
        <dbReference type="PROSITE-ProRule" id="PRU00043"/>
    </source>
</evidence>
<dbReference type="GeneID" id="102387315"/>
<dbReference type="InterPro" id="IPR050174">
    <property type="entry name" value="Protocadherin/Cadherin-CA"/>
</dbReference>
<dbReference type="InParanoid" id="A0A3Q0FWK2"/>
<name>A0A3Q0FWK2_ALLSI</name>
<dbReference type="FunFam" id="2.60.40.60:FF:000002">
    <property type="entry name" value="Protocadherin alpha 2"/>
    <property type="match status" value="1"/>
</dbReference>
<accession>A0A3Q0FWK2</accession>
<dbReference type="Pfam" id="PF00028">
    <property type="entry name" value="Cadherin"/>
    <property type="match status" value="2"/>
</dbReference>
<feature type="domain" description="Cadherin" evidence="14">
    <location>
        <begin position="373"/>
        <end position="477"/>
    </location>
</feature>
<dbReference type="InterPro" id="IPR020894">
    <property type="entry name" value="Cadherin_CS"/>
</dbReference>
<dbReference type="Gene3D" id="2.60.40.60">
    <property type="entry name" value="Cadherins"/>
    <property type="match status" value="5"/>
</dbReference>
<dbReference type="RefSeq" id="XP_025050540.1">
    <property type="nucleotide sequence ID" value="XM_025194755.1"/>
</dbReference>
<evidence type="ECO:0000313" key="15">
    <source>
        <dbReference type="Proteomes" id="UP000189705"/>
    </source>
</evidence>
<comment type="subcellular location">
    <subcellularLocation>
        <location evidence="2">Membrane</location>
        <topology evidence="2">Single-pass membrane protein</topology>
    </subcellularLocation>
</comment>
<evidence type="ECO:0000259" key="14">
    <source>
        <dbReference type="PROSITE" id="PS50268"/>
    </source>
</evidence>
<evidence type="ECO:0000256" key="7">
    <source>
        <dbReference type="ARBA" id="ARBA00022889"/>
    </source>
</evidence>
<evidence type="ECO:0000256" key="3">
    <source>
        <dbReference type="ARBA" id="ARBA00022692"/>
    </source>
</evidence>
<feature type="domain" description="Cadherin" evidence="14">
    <location>
        <begin position="53"/>
        <end position="158"/>
    </location>
</feature>
<feature type="domain" description="Cadherin" evidence="14">
    <location>
        <begin position="159"/>
        <end position="267"/>
    </location>
</feature>
<protein>
    <submittedName>
        <fullName evidence="16">Protocadherin gamma-B5-like</fullName>
    </submittedName>
</protein>
<keyword evidence="6 11" id="KW-0106">Calcium</keyword>
<evidence type="ECO:0000256" key="4">
    <source>
        <dbReference type="ARBA" id="ARBA00022729"/>
    </source>
</evidence>
<dbReference type="Proteomes" id="UP000189705">
    <property type="component" value="Unplaced"/>
</dbReference>
<organism evidence="15 16">
    <name type="scientific">Alligator sinensis</name>
    <name type="common">Chinese alligator</name>
    <dbReference type="NCBI Taxonomy" id="38654"/>
    <lineage>
        <taxon>Eukaryota</taxon>
        <taxon>Metazoa</taxon>
        <taxon>Chordata</taxon>
        <taxon>Craniata</taxon>
        <taxon>Vertebrata</taxon>
        <taxon>Euteleostomi</taxon>
        <taxon>Archelosauria</taxon>
        <taxon>Archosauria</taxon>
        <taxon>Crocodylia</taxon>
        <taxon>Alligatoridae</taxon>
        <taxon>Alligatorinae</taxon>
        <taxon>Alligator</taxon>
    </lineage>
</organism>
<dbReference type="PANTHER" id="PTHR24028:SF73">
    <property type="entry name" value="PROTOCADHERIN GAMMA-B3-RELATED"/>
    <property type="match status" value="1"/>
</dbReference>
<comment type="function">
    <text evidence="1">Potential calcium-dependent cell-adhesion protein. May be involved in the establishment and maintenance of specific neuronal connections in the brain.</text>
</comment>
<dbReference type="Pfam" id="PF08266">
    <property type="entry name" value="Cadherin_2"/>
    <property type="match status" value="1"/>
</dbReference>
<keyword evidence="4" id="KW-0732">Signal</keyword>
<dbReference type="SMART" id="SM00112">
    <property type="entry name" value="CA"/>
    <property type="match status" value="4"/>
</dbReference>
<keyword evidence="15" id="KW-1185">Reference proteome</keyword>
<dbReference type="KEGG" id="asn:102387315"/>
<dbReference type="PRINTS" id="PR00205">
    <property type="entry name" value="CADHERIN"/>
</dbReference>
<evidence type="ECO:0000256" key="13">
    <source>
        <dbReference type="SAM" id="Phobius"/>
    </source>
</evidence>
<dbReference type="PROSITE" id="PS00232">
    <property type="entry name" value="CADHERIN_1"/>
    <property type="match status" value="2"/>
</dbReference>
<feature type="domain" description="Cadherin" evidence="14">
    <location>
        <begin position="478"/>
        <end position="518"/>
    </location>
</feature>
<evidence type="ECO:0000256" key="8">
    <source>
        <dbReference type="ARBA" id="ARBA00022989"/>
    </source>
</evidence>
<keyword evidence="7" id="KW-0130">Cell adhesion</keyword>
<dbReference type="FunFam" id="2.60.40.60:FF:000018">
    <property type="entry name" value="Protocadherin gamma c3"/>
    <property type="match status" value="1"/>
</dbReference>
<evidence type="ECO:0000256" key="2">
    <source>
        <dbReference type="ARBA" id="ARBA00004167"/>
    </source>
</evidence>
<keyword evidence="5" id="KW-0677">Repeat</keyword>
<evidence type="ECO:0000313" key="16">
    <source>
        <dbReference type="RefSeq" id="XP_025050540.1"/>
    </source>
</evidence>